<gene>
    <name evidence="2" type="ORF">PG996_006366</name>
</gene>
<evidence type="ECO:0000256" key="1">
    <source>
        <dbReference type="SAM" id="MobiDB-lite"/>
    </source>
</evidence>
<feature type="region of interest" description="Disordered" evidence="1">
    <location>
        <begin position="98"/>
        <end position="224"/>
    </location>
</feature>
<reference evidence="2 3" key="1">
    <citation type="submission" date="2023-01" db="EMBL/GenBank/DDBJ databases">
        <title>Analysis of 21 Apiospora genomes using comparative genomics revels a genus with tremendous synthesis potential of carbohydrate active enzymes and secondary metabolites.</title>
        <authorList>
            <person name="Sorensen T."/>
        </authorList>
    </citation>
    <scope>NUCLEOTIDE SEQUENCE [LARGE SCALE GENOMIC DNA]</scope>
    <source>
        <strain evidence="2 3">CBS 83171</strain>
    </source>
</reference>
<name>A0ABR1VP38_9PEZI</name>
<accession>A0ABR1VP38</accession>
<dbReference type="Proteomes" id="UP001446871">
    <property type="component" value="Unassembled WGS sequence"/>
</dbReference>
<protein>
    <submittedName>
        <fullName evidence="2">Uncharacterized protein</fullName>
    </submittedName>
</protein>
<organism evidence="2 3">
    <name type="scientific">Apiospora saccharicola</name>
    <dbReference type="NCBI Taxonomy" id="335842"/>
    <lineage>
        <taxon>Eukaryota</taxon>
        <taxon>Fungi</taxon>
        <taxon>Dikarya</taxon>
        <taxon>Ascomycota</taxon>
        <taxon>Pezizomycotina</taxon>
        <taxon>Sordariomycetes</taxon>
        <taxon>Xylariomycetidae</taxon>
        <taxon>Amphisphaeriales</taxon>
        <taxon>Apiosporaceae</taxon>
        <taxon>Apiospora</taxon>
    </lineage>
</organism>
<proteinExistence type="predicted"/>
<comment type="caution">
    <text evidence="2">The sequence shown here is derived from an EMBL/GenBank/DDBJ whole genome shotgun (WGS) entry which is preliminary data.</text>
</comment>
<dbReference type="EMBL" id="JAQQWM010000003">
    <property type="protein sequence ID" value="KAK8073018.1"/>
    <property type="molecule type" value="Genomic_DNA"/>
</dbReference>
<feature type="compositionally biased region" description="Basic and acidic residues" evidence="1">
    <location>
        <begin position="193"/>
        <end position="202"/>
    </location>
</feature>
<feature type="compositionally biased region" description="Polar residues" evidence="1">
    <location>
        <begin position="136"/>
        <end position="145"/>
    </location>
</feature>
<feature type="compositionally biased region" description="Acidic residues" evidence="1">
    <location>
        <begin position="203"/>
        <end position="213"/>
    </location>
</feature>
<evidence type="ECO:0000313" key="3">
    <source>
        <dbReference type="Proteomes" id="UP001446871"/>
    </source>
</evidence>
<feature type="region of interest" description="Disordered" evidence="1">
    <location>
        <begin position="1"/>
        <end position="47"/>
    </location>
</feature>
<evidence type="ECO:0000313" key="2">
    <source>
        <dbReference type="EMBL" id="KAK8073018.1"/>
    </source>
</evidence>
<keyword evidence="3" id="KW-1185">Reference proteome</keyword>
<sequence length="224" mass="24711">MSGYTVNPKDLQYPEGSGGRDESTNHFQDPSYEDIHGPFRPGSVNYTMSGSDESNLCTYTYNDNTYHQKAAKAVAAPGNEAADLSNFYYCQLPPRAATRSATSAKGENPSPPRRKTWTARRTGYVPNLPGADALDTTYSTQTREISPNGKRWRGRYGRCGGLSGQTSRHLGRRGPGSAYGAAGVWEDGPEVWAPKERGREEEGREEETGEPEWELNYCEGNQAR</sequence>